<keyword evidence="4" id="KW-1185">Reference proteome</keyword>
<dbReference type="PANTHER" id="PTHR22845:SF5">
    <property type="entry name" value="APOPTOTIC PROTEASE-ACTIVATING FACTOR 1"/>
    <property type="match status" value="1"/>
</dbReference>
<organism evidence="3 4">
    <name type="scientific">Brasilonema sennae CENA114</name>
    <dbReference type="NCBI Taxonomy" id="415709"/>
    <lineage>
        <taxon>Bacteria</taxon>
        <taxon>Bacillati</taxon>
        <taxon>Cyanobacteriota</taxon>
        <taxon>Cyanophyceae</taxon>
        <taxon>Nostocales</taxon>
        <taxon>Scytonemataceae</taxon>
        <taxon>Brasilonema</taxon>
        <taxon>Bromeliae group (in: Brasilonema)</taxon>
    </lineage>
</organism>
<dbReference type="EMBL" id="CP030118">
    <property type="protein sequence ID" value="QDL09931.1"/>
    <property type="molecule type" value="Genomic_DNA"/>
</dbReference>
<dbReference type="PRINTS" id="PR00364">
    <property type="entry name" value="DISEASERSIST"/>
</dbReference>
<dbReference type="SUPFAM" id="SSF52540">
    <property type="entry name" value="P-loop containing nucleoside triphosphate hydrolases"/>
    <property type="match status" value="1"/>
</dbReference>
<name>A0A856MJZ6_9CYAN</name>
<accession>A0A856MJZ6</accession>
<gene>
    <name evidence="3" type="ORF">DP114_20405</name>
</gene>
<dbReference type="GO" id="GO:0005829">
    <property type="term" value="C:cytosol"/>
    <property type="evidence" value="ECO:0007669"/>
    <property type="project" value="UniProtKB-ARBA"/>
</dbReference>
<evidence type="ECO:0000313" key="4">
    <source>
        <dbReference type="Proteomes" id="UP000503129"/>
    </source>
</evidence>
<dbReference type="Gene3D" id="3.40.50.300">
    <property type="entry name" value="P-loop containing nucleotide triphosphate hydrolases"/>
    <property type="match status" value="1"/>
</dbReference>
<dbReference type="InterPro" id="IPR027417">
    <property type="entry name" value="P-loop_NTPase"/>
</dbReference>
<dbReference type="InterPro" id="IPR002182">
    <property type="entry name" value="NB-ARC"/>
</dbReference>
<evidence type="ECO:0000313" key="3">
    <source>
        <dbReference type="EMBL" id="QDL09931.1"/>
    </source>
</evidence>
<evidence type="ECO:0000259" key="2">
    <source>
        <dbReference type="Pfam" id="PF12770"/>
    </source>
</evidence>
<reference evidence="3 4" key="1">
    <citation type="submission" date="2018-06" db="EMBL/GenBank/DDBJ databases">
        <title>Comparative genomics of Brasilonema spp. strains.</title>
        <authorList>
            <person name="Alvarenga D.O."/>
            <person name="Fiore M.F."/>
            <person name="Varani A.M."/>
        </authorList>
    </citation>
    <scope>NUCLEOTIDE SEQUENCE [LARGE SCALE GENOMIC DNA]</scope>
    <source>
        <strain evidence="3 4">CENA114</strain>
    </source>
</reference>
<dbReference type="Proteomes" id="UP000503129">
    <property type="component" value="Chromosome"/>
</dbReference>
<dbReference type="RefSeq" id="WP_171976960.1">
    <property type="nucleotide sequence ID" value="NZ_CAWOXK010000001.1"/>
</dbReference>
<evidence type="ECO:0008006" key="5">
    <source>
        <dbReference type="Google" id="ProtNLM"/>
    </source>
</evidence>
<dbReference type="PANTHER" id="PTHR22845">
    <property type="entry name" value="APOPTOTIC PROTEASE-ACTIVATING FACTOR 1"/>
    <property type="match status" value="1"/>
</dbReference>
<feature type="domain" description="NB-ARC" evidence="1">
    <location>
        <begin position="246"/>
        <end position="377"/>
    </location>
</feature>
<dbReference type="Pfam" id="PF00931">
    <property type="entry name" value="NB-ARC"/>
    <property type="match status" value="1"/>
</dbReference>
<dbReference type="GO" id="GO:0043531">
    <property type="term" value="F:ADP binding"/>
    <property type="evidence" value="ECO:0007669"/>
    <property type="project" value="InterPro"/>
</dbReference>
<sequence>MNSNSTVKKILVLAANPKQTGRLRLDEEVRDIKEGLRLAQKRDQFLIEQEWAVRPRDIRRAILNYRPNIIHFSGHGSGANGLYFEDETGNPQLVTGEALAGLFEQFAKQIECVLLNACYAQMQADVIVQHIDYVIGMNDSIDDKAAIEFAVGFYDALAAHNPEYDQATPVEFAFAIARNAIALAGVSGESIPVLKKKTNLATLDNLINVPDLPLHFLPRPEHLETLKQEVLGNTNKPVVITGMSRRVGVQGMGGIGKTVLATALARDEEVRQAFSDGVLWVTLGQTPQLLSLQTELAKVLGDSQAVFTEIGLGKTRLRELLAEKACLLILDDIWQREHAEAFDVLGERCQMLITTRDAAIITDLGAKGHELKILSKDLKCRRCGYQ</sequence>
<proteinExistence type="predicted"/>
<dbReference type="Pfam" id="PF12770">
    <property type="entry name" value="CHAT"/>
    <property type="match status" value="1"/>
</dbReference>
<dbReference type="InterPro" id="IPR024983">
    <property type="entry name" value="CHAT_dom"/>
</dbReference>
<evidence type="ECO:0000259" key="1">
    <source>
        <dbReference type="Pfam" id="PF00931"/>
    </source>
</evidence>
<feature type="domain" description="CHAT" evidence="2">
    <location>
        <begin position="16"/>
        <end position="164"/>
    </location>
</feature>
<dbReference type="AlphaFoldDB" id="A0A856MJZ6"/>
<dbReference type="KEGG" id="bsen:DP114_20405"/>
<protein>
    <recommendedName>
        <fullName evidence="5">CHAT domain-containing protein</fullName>
    </recommendedName>
</protein>